<dbReference type="InterPro" id="IPR007737">
    <property type="entry name" value="Mga_HTH"/>
</dbReference>
<evidence type="ECO:0000313" key="5">
    <source>
        <dbReference type="EMBL" id="MBP1043712.1"/>
    </source>
</evidence>
<accession>A0A940PFM0</accession>
<dbReference type="RefSeq" id="WP_209531525.1">
    <property type="nucleotide sequence ID" value="NZ_JAEEGA010000018.1"/>
</dbReference>
<dbReference type="Proteomes" id="UP000674938">
    <property type="component" value="Unassembled WGS sequence"/>
</dbReference>
<keyword evidence="1" id="KW-0805">Transcription regulation</keyword>
<dbReference type="PANTHER" id="PTHR30185">
    <property type="entry name" value="CRYPTIC BETA-GLUCOSIDE BGL OPERON ANTITERMINATOR"/>
    <property type="match status" value="1"/>
</dbReference>
<gene>
    <name evidence="5" type="ORF">I6N95_22035</name>
</gene>
<dbReference type="PANTHER" id="PTHR30185:SF18">
    <property type="entry name" value="TRANSCRIPTIONAL REGULATOR MTLR"/>
    <property type="match status" value="1"/>
</dbReference>
<keyword evidence="2" id="KW-0804">Transcription</keyword>
<evidence type="ECO:0000259" key="4">
    <source>
        <dbReference type="Pfam" id="PF08280"/>
    </source>
</evidence>
<organism evidence="5 6">
    <name type="scientific">Vagococcus allomyrinae</name>
    <dbReference type="NCBI Taxonomy" id="2794353"/>
    <lineage>
        <taxon>Bacteria</taxon>
        <taxon>Bacillati</taxon>
        <taxon>Bacillota</taxon>
        <taxon>Bacilli</taxon>
        <taxon>Lactobacillales</taxon>
        <taxon>Enterococcaceae</taxon>
        <taxon>Vagococcus</taxon>
    </lineage>
</organism>
<dbReference type="EMBL" id="JAEEGA010000018">
    <property type="protein sequence ID" value="MBP1043712.1"/>
    <property type="molecule type" value="Genomic_DNA"/>
</dbReference>
<dbReference type="InterPro" id="IPR013199">
    <property type="entry name" value="HTH_Mga_DNA-bd_dom"/>
</dbReference>
<evidence type="ECO:0000313" key="6">
    <source>
        <dbReference type="Proteomes" id="UP000674938"/>
    </source>
</evidence>
<comment type="caution">
    <text evidence="5">The sequence shown here is derived from an EMBL/GenBank/DDBJ whole genome shotgun (WGS) entry which is preliminary data.</text>
</comment>
<proteinExistence type="predicted"/>
<dbReference type="Pfam" id="PF05043">
    <property type="entry name" value="Mga"/>
    <property type="match status" value="1"/>
</dbReference>
<reference evidence="5" key="1">
    <citation type="submission" date="2020-12" db="EMBL/GenBank/DDBJ databases">
        <title>Vagococcus allomyrinae sp. nov. and Enterococcus lavae sp. nov., isolated from the larvae of Allomyrina dichotoma.</title>
        <authorList>
            <person name="Lee S.D."/>
        </authorList>
    </citation>
    <scope>NUCLEOTIDE SEQUENCE</scope>
    <source>
        <strain evidence="5">BWB3-3</strain>
    </source>
</reference>
<dbReference type="InterPro" id="IPR036388">
    <property type="entry name" value="WH-like_DNA-bd_sf"/>
</dbReference>
<keyword evidence="6" id="KW-1185">Reference proteome</keyword>
<evidence type="ECO:0000256" key="1">
    <source>
        <dbReference type="ARBA" id="ARBA00023015"/>
    </source>
</evidence>
<dbReference type="Gene3D" id="1.10.10.10">
    <property type="entry name" value="Winged helix-like DNA-binding domain superfamily/Winged helix DNA-binding domain"/>
    <property type="match status" value="1"/>
</dbReference>
<dbReference type="AlphaFoldDB" id="A0A940PFM0"/>
<sequence>MKKLLGKQGMRMLEMITYLHTNDWVTLEKISEATGYSERTLREDIKYLNTILKPIEIAASTKLGVKLIIPQGYSFKFIHSLLLSDSLHFSLLEVLFLHTYTDIAELADAMYSSPTVVSKAIRQINQVIKEQGFWITTNPLAIQGDEQWITAYFRSYFLAKYDANLPLDQTLIEPIKEAIDQLHQAEGASILPMNRNLLVLYGVIRVFRMKQNSQNQYQREPSQEVYQESITTYNRRLSELAELTEVYDFFRDIWRSKEGNYTCFRIDEFHRIVQEKPAVRHTYEIYADLADQIENELGFHFNYKEWFIFNVYNIAVGEYYTVSILTDKSEYLLPNIKKLVPYLYLTVSRIAAKVAPRLDLTTDQLLYNVFSATDDFLTTGHRIQPKLKVAIYGKYNNIIVANNWNVIKNTFANRFDVRLIQSTFDDARQEINANYDLLITDINNIDIDIDYFCIAYDISAKEVAMLEAYYFDAMIAQVDELHQDD</sequence>
<protein>
    <submittedName>
        <fullName evidence="5">Helix-turn-helix domain-containing protein</fullName>
    </submittedName>
</protein>
<name>A0A940PFM0_9ENTE</name>
<dbReference type="InterPro" id="IPR050661">
    <property type="entry name" value="BglG_antiterminators"/>
</dbReference>
<feature type="domain" description="M protein trans-acting positive regulator (MGA) HTH" evidence="4">
    <location>
        <begin position="11"/>
        <end position="52"/>
    </location>
</feature>
<dbReference type="Pfam" id="PF08280">
    <property type="entry name" value="HTH_Mga"/>
    <property type="match status" value="1"/>
</dbReference>
<evidence type="ECO:0000259" key="3">
    <source>
        <dbReference type="Pfam" id="PF05043"/>
    </source>
</evidence>
<evidence type="ECO:0000256" key="2">
    <source>
        <dbReference type="ARBA" id="ARBA00023163"/>
    </source>
</evidence>
<feature type="domain" description="Mga helix-turn-helix" evidence="3">
    <location>
        <begin position="73"/>
        <end position="157"/>
    </location>
</feature>